<evidence type="ECO:0000259" key="2">
    <source>
        <dbReference type="Pfam" id="PF07393"/>
    </source>
</evidence>
<evidence type="ECO:0000256" key="1">
    <source>
        <dbReference type="SAM" id="MobiDB-lite"/>
    </source>
</evidence>
<organism evidence="3 4">
    <name type="scientific">Pichia kudriavzevii</name>
    <name type="common">Yeast</name>
    <name type="synonym">Issatchenkia orientalis</name>
    <dbReference type="NCBI Taxonomy" id="4909"/>
    <lineage>
        <taxon>Eukaryota</taxon>
        <taxon>Fungi</taxon>
        <taxon>Dikarya</taxon>
        <taxon>Ascomycota</taxon>
        <taxon>Saccharomycotina</taxon>
        <taxon>Pichiomycetes</taxon>
        <taxon>Pichiales</taxon>
        <taxon>Pichiaceae</taxon>
        <taxon>Pichia</taxon>
    </lineage>
</organism>
<feature type="domain" description="Exocyst complex component Sec10-like alpha-helical bundle" evidence="2">
    <location>
        <begin position="814"/>
        <end position="961"/>
    </location>
</feature>
<feature type="region of interest" description="Disordered" evidence="1">
    <location>
        <begin position="512"/>
        <end position="531"/>
    </location>
</feature>
<name>A0A099NXJ8_PICKU</name>
<dbReference type="Pfam" id="PF07393">
    <property type="entry name" value="Sec10_HB"/>
    <property type="match status" value="2"/>
</dbReference>
<proteinExistence type="predicted"/>
<dbReference type="PANTHER" id="PTHR12100:SF1">
    <property type="entry name" value="RECYCLIN-1"/>
    <property type="match status" value="1"/>
</dbReference>
<dbReference type="InterPro" id="IPR048627">
    <property type="entry name" value="Sec10_HB"/>
</dbReference>
<dbReference type="HOGENOM" id="CLU_003875_1_1_1"/>
<evidence type="ECO:0000313" key="4">
    <source>
        <dbReference type="Proteomes" id="UP000029867"/>
    </source>
</evidence>
<dbReference type="eggNOG" id="KOG3745">
    <property type="taxonomic scope" value="Eukaryota"/>
</dbReference>
<dbReference type="VEuPathDB" id="FungiDB:C5L36_0A09230"/>
<reference evidence="4" key="1">
    <citation type="journal article" date="2014" name="Microb. Cell Fact.">
        <title>Exploiting Issatchenkia orientalis SD108 for succinic acid production.</title>
        <authorList>
            <person name="Xiao H."/>
            <person name="Shao Z."/>
            <person name="Jiang Y."/>
            <person name="Dole S."/>
            <person name="Zhao H."/>
        </authorList>
    </citation>
    <scope>NUCLEOTIDE SEQUENCE [LARGE SCALE GENOMIC DNA]</scope>
    <source>
        <strain evidence="4">SD108</strain>
    </source>
</reference>
<feature type="domain" description="Exocyst complex component Sec10-like alpha-helical bundle" evidence="2">
    <location>
        <begin position="383"/>
        <end position="728"/>
    </location>
</feature>
<comment type="caution">
    <text evidence="3">The sequence shown here is derived from an EMBL/GenBank/DDBJ whole genome shotgun (WGS) entry which is preliminary data.</text>
</comment>
<dbReference type="GO" id="GO:0000145">
    <property type="term" value="C:exocyst"/>
    <property type="evidence" value="ECO:0007669"/>
    <property type="project" value="TreeGrafter"/>
</dbReference>
<dbReference type="GO" id="GO:0006887">
    <property type="term" value="P:exocytosis"/>
    <property type="evidence" value="ECO:0007669"/>
    <property type="project" value="TreeGrafter"/>
</dbReference>
<evidence type="ECO:0000313" key="3">
    <source>
        <dbReference type="EMBL" id="KGK37300.1"/>
    </source>
</evidence>
<gene>
    <name evidence="3" type="ORF">JL09_g3517</name>
</gene>
<dbReference type="GO" id="GO:0006893">
    <property type="term" value="P:Golgi to plasma membrane transport"/>
    <property type="evidence" value="ECO:0007669"/>
    <property type="project" value="TreeGrafter"/>
</dbReference>
<dbReference type="InterPro" id="IPR009976">
    <property type="entry name" value="Sec10-like"/>
</dbReference>
<protein>
    <recommendedName>
        <fullName evidence="2">Exocyst complex component Sec10-like alpha-helical bundle domain-containing protein</fullName>
    </recommendedName>
</protein>
<dbReference type="PANTHER" id="PTHR12100">
    <property type="entry name" value="SEC10"/>
    <property type="match status" value="1"/>
</dbReference>
<accession>A0A099NXJ8</accession>
<dbReference type="Proteomes" id="UP000029867">
    <property type="component" value="Unassembled WGS sequence"/>
</dbReference>
<dbReference type="AlphaFoldDB" id="A0A099NXJ8"/>
<sequence length="977" mass="112139">MGNDVGPGEIPGSILERIAENIQNLNDLVNFSLINKHTYNAVMNNHGLWVQKLKTLGTWSDHDNDKLVRNDVEEAKLTPLNCFTFKISDVNISRVVFISIYKQMAPILKQLLIDNNVDIQNVDIFNQYSTPISQAKLFTSISIFLKLYLDDDEYSTYIMRFNTILNLFVSSLIKEIDLQLKDEKYEVVLNLITALDYLNIDHEKITIDPLESLLEYFIDKYNEEYIRLLNEDDFQNQWFIKENENAAPKRGIVKGYSFDFDKIDEMLDQVKILLDRQLNQVNMIFRSDRDNKIIGRNIDEIPIILKIIENFLSNYLIGGLFDRIISKSRQIDSLDDIVNPQFYQSQQNNSETTPTLQDEDHNDATNPFINITNEKSLFFQCVPYIYSRCISTLQNLKYPNTEIIQDSNEKTSMDYIRIVCGFVNYYYEQYLIDFSNELPKQCHLSLIQLINAWQTNNQKVQRNVENEILKLVDEDDNDNKKSNFEIFNAFTNLFTFRSKDLKKSELDKGIEDESEIGKGGETERKSDGENEKVEEVKLTHMAAKLKILAGKVENLKSLVSLDLTIILLQHIKNSYDLLIGLTKYSTTQQLNKQIHQTCMNIYSDMLNLLINNHIKPGFLEALERLKNYKPVNITKDGNSKPIMGNQTVEPVNNFIELVDVGDLILQMINVFYEHELVDTGIIPSSNQYSRDFLRMNNVEKLIKLLESTLDKYVANGLDISIDIIISEIRFKVEECVGPIPLNNKSKSNTSTISSRQIAPASTTVVVPSAPSSSASASLRTASSHSTTLACNIAHSSSVYNIETIEMLPLNEGHTSEWCNICLNVLKSHFSLLQDSIDKSIMDVFKQELGDRLITLLIQLLMKKFQISTIGGIQFSYDINSLYGYYQENRIKPAIEYLIGFKKIDQLYLVDCSSRSSSEFKAQCKSLGKLIIDVGRDNGVFTPEEVYQFVSRRTDWDRIKRNIDKVVYGLGADDCVIM</sequence>
<dbReference type="EMBL" id="JQFK01000039">
    <property type="protein sequence ID" value="KGK37300.1"/>
    <property type="molecule type" value="Genomic_DNA"/>
</dbReference>